<dbReference type="SMART" id="SM00345">
    <property type="entry name" value="HTH_GNTR"/>
    <property type="match status" value="1"/>
</dbReference>
<dbReference type="InterPro" id="IPR036388">
    <property type="entry name" value="WH-like_DNA-bd_sf"/>
</dbReference>
<dbReference type="InterPro" id="IPR015424">
    <property type="entry name" value="PyrdxlP-dep_Trfase"/>
</dbReference>
<dbReference type="InterPro" id="IPR036390">
    <property type="entry name" value="WH_DNA-bd_sf"/>
</dbReference>
<dbReference type="SUPFAM" id="SSF53383">
    <property type="entry name" value="PLP-dependent transferases"/>
    <property type="match status" value="1"/>
</dbReference>
<evidence type="ECO:0000256" key="3">
    <source>
        <dbReference type="ARBA" id="ARBA00022898"/>
    </source>
</evidence>
<reference evidence="9" key="1">
    <citation type="journal article" date="2019" name="Int. J. Syst. Evol. Microbiol.">
        <title>The Global Catalogue of Microorganisms (GCM) 10K type strain sequencing project: providing services to taxonomists for standard genome sequencing and annotation.</title>
        <authorList>
            <consortium name="The Broad Institute Genomics Platform"/>
            <consortium name="The Broad Institute Genome Sequencing Center for Infectious Disease"/>
            <person name="Wu L."/>
            <person name="Ma J."/>
        </authorList>
    </citation>
    <scope>NUCLEOTIDE SEQUENCE [LARGE SCALE GENOMIC DNA]</scope>
    <source>
        <strain evidence="9">LMG 29894</strain>
    </source>
</reference>
<dbReference type="CDD" id="cd07377">
    <property type="entry name" value="WHTH_GntR"/>
    <property type="match status" value="1"/>
</dbReference>
<dbReference type="PANTHER" id="PTHR46577">
    <property type="entry name" value="HTH-TYPE TRANSCRIPTIONAL REGULATORY PROTEIN GABR"/>
    <property type="match status" value="1"/>
</dbReference>
<gene>
    <name evidence="8" type="ORF">ACFOW7_14570</name>
</gene>
<keyword evidence="8" id="KW-0032">Aminotransferase</keyword>
<evidence type="ECO:0000256" key="6">
    <source>
        <dbReference type="ARBA" id="ARBA00023163"/>
    </source>
</evidence>
<dbReference type="Gene3D" id="3.40.640.10">
    <property type="entry name" value="Type I PLP-dependent aspartate aminotransferase-like (Major domain)"/>
    <property type="match status" value="1"/>
</dbReference>
<dbReference type="Pfam" id="PF00155">
    <property type="entry name" value="Aminotran_1_2"/>
    <property type="match status" value="1"/>
</dbReference>
<accession>A0ABV8MU99</accession>
<dbReference type="EMBL" id="JBHSBU010000001">
    <property type="protein sequence ID" value="MFC4160561.1"/>
    <property type="molecule type" value="Genomic_DNA"/>
</dbReference>
<dbReference type="PROSITE" id="PS50949">
    <property type="entry name" value="HTH_GNTR"/>
    <property type="match status" value="1"/>
</dbReference>
<dbReference type="GO" id="GO:0008483">
    <property type="term" value="F:transaminase activity"/>
    <property type="evidence" value="ECO:0007669"/>
    <property type="project" value="UniProtKB-KW"/>
</dbReference>
<evidence type="ECO:0000256" key="5">
    <source>
        <dbReference type="ARBA" id="ARBA00023125"/>
    </source>
</evidence>
<evidence type="ECO:0000256" key="4">
    <source>
        <dbReference type="ARBA" id="ARBA00023015"/>
    </source>
</evidence>
<proteinExistence type="inferred from homology"/>
<organism evidence="8 9">
    <name type="scientific">Chitinimonas lacunae</name>
    <dbReference type="NCBI Taxonomy" id="1963018"/>
    <lineage>
        <taxon>Bacteria</taxon>
        <taxon>Pseudomonadati</taxon>
        <taxon>Pseudomonadota</taxon>
        <taxon>Betaproteobacteria</taxon>
        <taxon>Neisseriales</taxon>
        <taxon>Chitinibacteraceae</taxon>
        <taxon>Chitinimonas</taxon>
    </lineage>
</organism>
<dbReference type="Pfam" id="PF00392">
    <property type="entry name" value="GntR"/>
    <property type="match status" value="1"/>
</dbReference>
<keyword evidence="3" id="KW-0663">Pyridoxal phosphate</keyword>
<evidence type="ECO:0000313" key="9">
    <source>
        <dbReference type="Proteomes" id="UP001595791"/>
    </source>
</evidence>
<sequence length="491" mass="54327">MSLPRPLGMIAFPALQESPLNSPKCDRLVATLQQEIAPLHPGHRLPSIRQVAEQHQVSKTVAELAYHRLVARGMVEVRHGIGFFVSGGRSAPEPALRLPTPVVIDYIQGTGSGLRLSSGFLPSEWTLSSTVERELRALLRRPQGIGYGHATDPRGYLPLRDTLRDHMAERGIAIAPEGMLLSQGGRQALDLICRSLVQPGQAVAVDSPSYYNLNSLLRLYGVEAHPIPRRHDGPDLERLEQVFRSGRVRLFFTSSRHHNPTGTDMTPAVAARVVVLAERYDVQLIEDDCLGGFKAMSQPDLLTLAGPERVIYLGSFSKTITSAFRFGYLASSPATIAQVLRSKVDIGLFTPEFHDKVIHAVLLSGHYARTLERLREGIRRAFHLALARLDQLGFEQYSRDSEALFLWARHPAHPDSRVLAETLARRRISIAPGYLFDTEAAVSPWLRFNAIEIASAPMELLRQAFAPSSSLPGSFWTETPSIATPDREISD</sequence>
<dbReference type="Gene3D" id="1.10.10.10">
    <property type="entry name" value="Winged helix-like DNA-binding domain superfamily/Winged helix DNA-binding domain"/>
    <property type="match status" value="1"/>
</dbReference>
<name>A0ABV8MU99_9NEIS</name>
<keyword evidence="6" id="KW-0804">Transcription</keyword>
<dbReference type="InterPro" id="IPR051446">
    <property type="entry name" value="HTH_trans_reg/aminotransferase"/>
</dbReference>
<comment type="caution">
    <text evidence="8">The sequence shown here is derived from an EMBL/GenBank/DDBJ whole genome shotgun (WGS) entry which is preliminary data.</text>
</comment>
<evidence type="ECO:0000259" key="7">
    <source>
        <dbReference type="PROSITE" id="PS50949"/>
    </source>
</evidence>
<feature type="domain" description="HTH gntR-type" evidence="7">
    <location>
        <begin position="22"/>
        <end position="88"/>
    </location>
</feature>
<keyword evidence="4" id="KW-0805">Transcription regulation</keyword>
<keyword evidence="9" id="KW-1185">Reference proteome</keyword>
<keyword evidence="5" id="KW-0238">DNA-binding</keyword>
<evidence type="ECO:0000256" key="2">
    <source>
        <dbReference type="ARBA" id="ARBA00021531"/>
    </source>
</evidence>
<dbReference type="Proteomes" id="UP001595791">
    <property type="component" value="Unassembled WGS sequence"/>
</dbReference>
<keyword evidence="8" id="KW-0808">Transferase</keyword>
<dbReference type="PANTHER" id="PTHR46577:SF2">
    <property type="entry name" value="TRANSCRIPTIONAL REGULATORY PROTEIN"/>
    <property type="match status" value="1"/>
</dbReference>
<protein>
    <recommendedName>
        <fullName evidence="2">Putative 8-amino-7-oxononanoate synthase</fullName>
    </recommendedName>
</protein>
<evidence type="ECO:0000313" key="8">
    <source>
        <dbReference type="EMBL" id="MFC4160561.1"/>
    </source>
</evidence>
<dbReference type="InterPro" id="IPR015421">
    <property type="entry name" value="PyrdxlP-dep_Trfase_major"/>
</dbReference>
<comment type="similarity">
    <text evidence="1">In the C-terminal section; belongs to the class-I pyridoxal-phosphate-dependent aminotransferase family.</text>
</comment>
<dbReference type="InterPro" id="IPR000524">
    <property type="entry name" value="Tscrpt_reg_HTH_GntR"/>
</dbReference>
<evidence type="ECO:0000256" key="1">
    <source>
        <dbReference type="ARBA" id="ARBA00005384"/>
    </source>
</evidence>
<dbReference type="SUPFAM" id="SSF46785">
    <property type="entry name" value="Winged helix' DNA-binding domain"/>
    <property type="match status" value="1"/>
</dbReference>
<dbReference type="InterPro" id="IPR004839">
    <property type="entry name" value="Aminotransferase_I/II_large"/>
</dbReference>
<dbReference type="RefSeq" id="WP_378165523.1">
    <property type="nucleotide sequence ID" value="NZ_JBHSBU010000001.1"/>
</dbReference>
<dbReference type="CDD" id="cd00609">
    <property type="entry name" value="AAT_like"/>
    <property type="match status" value="1"/>
</dbReference>